<keyword evidence="1" id="KW-1133">Transmembrane helix</keyword>
<reference evidence="2 3" key="1">
    <citation type="submission" date="2019-12" db="EMBL/GenBank/DDBJ databases">
        <title>Chromosome-level assembly of the Caenorhabditis remanei genome.</title>
        <authorList>
            <person name="Teterina A.A."/>
            <person name="Willis J.H."/>
            <person name="Phillips P.C."/>
        </authorList>
    </citation>
    <scope>NUCLEOTIDE SEQUENCE [LARGE SCALE GENOMIC DNA]</scope>
    <source>
        <strain evidence="2 3">PX506</strain>
        <tissue evidence="2">Whole organism</tissue>
    </source>
</reference>
<comment type="caution">
    <text evidence="2">The sequence shown here is derived from an EMBL/GenBank/DDBJ whole genome shotgun (WGS) entry which is preliminary data.</text>
</comment>
<dbReference type="RefSeq" id="XP_003104323.2">
    <property type="nucleotide sequence ID" value="XM_003104275.2"/>
</dbReference>
<evidence type="ECO:0000313" key="3">
    <source>
        <dbReference type="Proteomes" id="UP000483820"/>
    </source>
</evidence>
<evidence type="ECO:0000256" key="1">
    <source>
        <dbReference type="SAM" id="Phobius"/>
    </source>
</evidence>
<name>A0A6A5HD09_CAERE</name>
<dbReference type="EMBL" id="WUAV01000002">
    <property type="protein sequence ID" value="KAF1764744.1"/>
    <property type="molecule type" value="Genomic_DNA"/>
</dbReference>
<dbReference type="Proteomes" id="UP000483820">
    <property type="component" value="Chromosome II"/>
</dbReference>
<evidence type="ECO:0000313" key="2">
    <source>
        <dbReference type="EMBL" id="KAF1764744.1"/>
    </source>
</evidence>
<accession>A0A6A5HD09</accession>
<protein>
    <submittedName>
        <fullName evidence="2">Uncharacterized protein</fullName>
    </submittedName>
</protein>
<organism evidence="2 3">
    <name type="scientific">Caenorhabditis remanei</name>
    <name type="common">Caenorhabditis vulgaris</name>
    <dbReference type="NCBI Taxonomy" id="31234"/>
    <lineage>
        <taxon>Eukaryota</taxon>
        <taxon>Metazoa</taxon>
        <taxon>Ecdysozoa</taxon>
        <taxon>Nematoda</taxon>
        <taxon>Chromadorea</taxon>
        <taxon>Rhabditida</taxon>
        <taxon>Rhabditina</taxon>
        <taxon>Rhabditomorpha</taxon>
        <taxon>Rhabditoidea</taxon>
        <taxon>Rhabditidae</taxon>
        <taxon>Peloderinae</taxon>
        <taxon>Caenorhabditis</taxon>
    </lineage>
</organism>
<dbReference type="AlphaFoldDB" id="A0A6A5HD09"/>
<dbReference type="GeneID" id="9803051"/>
<dbReference type="CTD" id="9803051"/>
<keyword evidence="1" id="KW-0812">Transmembrane</keyword>
<feature type="transmembrane region" description="Helical" evidence="1">
    <location>
        <begin position="46"/>
        <end position="71"/>
    </location>
</feature>
<gene>
    <name evidence="2" type="ORF">GCK72_004694</name>
</gene>
<keyword evidence="1" id="KW-0472">Membrane</keyword>
<sequence>MSRKVAIIPPTFYGEPRRRQAQRVEDVAIDIEGAQRQPVGGEEELFVGYGVIGCTAIFLVLLLVVAIVFYVRFT</sequence>
<proteinExistence type="predicted"/>
<dbReference type="KEGG" id="crq:GCK72_004694"/>